<feature type="active site" description="Proton donor" evidence="4">
    <location>
        <position position="48"/>
    </location>
</feature>
<comment type="similarity">
    <text evidence="1">Belongs to the aldo/keto reductase family.</text>
</comment>
<dbReference type="Pfam" id="PF00248">
    <property type="entry name" value="Aldo_ket_red"/>
    <property type="match status" value="1"/>
</dbReference>
<evidence type="ECO:0000259" key="7">
    <source>
        <dbReference type="Pfam" id="PF00248"/>
    </source>
</evidence>
<dbReference type="InterPro" id="IPR020471">
    <property type="entry name" value="AKR"/>
</dbReference>
<keyword evidence="3" id="KW-0560">Oxidoreductase</keyword>
<keyword evidence="2" id="KW-0521">NADP</keyword>
<dbReference type="PROSITE" id="PS00062">
    <property type="entry name" value="ALDOKETO_REDUCTASE_2"/>
    <property type="match status" value="1"/>
</dbReference>
<dbReference type="eggNOG" id="KOG1577">
    <property type="taxonomic scope" value="Eukaryota"/>
</dbReference>
<evidence type="ECO:0000256" key="2">
    <source>
        <dbReference type="ARBA" id="ARBA00022857"/>
    </source>
</evidence>
<dbReference type="PRINTS" id="PR00069">
    <property type="entry name" value="ALDKETRDTASE"/>
</dbReference>
<dbReference type="FunFam" id="3.20.20.100:FF:000006">
    <property type="entry name" value="Aldo-keto reductase family 1 member A1"/>
    <property type="match status" value="1"/>
</dbReference>
<feature type="binding site" evidence="5">
    <location>
        <position position="110"/>
    </location>
    <ligand>
        <name>substrate</name>
    </ligand>
</feature>
<name>T1JW93_TETUR</name>
<evidence type="ECO:0000256" key="3">
    <source>
        <dbReference type="ARBA" id="ARBA00023002"/>
    </source>
</evidence>
<evidence type="ECO:0000313" key="8">
    <source>
        <dbReference type="EnsemblMetazoa" id="tetur02g07450.1"/>
    </source>
</evidence>
<dbReference type="Proteomes" id="UP000015104">
    <property type="component" value="Unassembled WGS sequence"/>
</dbReference>
<dbReference type="EnsemblMetazoa" id="tetur02g07450.1">
    <property type="protein sequence ID" value="tetur02g07450.1"/>
    <property type="gene ID" value="tetur02g07450"/>
</dbReference>
<dbReference type="AlphaFoldDB" id="T1JW93"/>
<sequence>MKFLLSDGRRIPAVGLGTYKMKDEEVKDIIDYALLEAGYQHIDAAWIYENERPIGQAVNRILDSGKLKREDIWITSKCWNDSHERSQVMSACKRSLENLGLEYLDLYLVHWPMGYSNDPESGLKISDVDYLETWKGMEDVFRAGLAKSIGVSNFNIDQLERLLANCNIKPAVNQFEVHPYLSNCELVDYCKSQSVHVTAYTPIGKGGSSNLSKDPVLVQLSYKYNKTWAQIALRYNIQRGISVVPKTSNKDRLVENISIFDFELTGPEMDAIRDIDREQRMVTFDATKNHPFYPFEEPKD</sequence>
<keyword evidence="9" id="KW-1185">Reference proteome</keyword>
<reference evidence="8" key="2">
    <citation type="submission" date="2015-06" db="UniProtKB">
        <authorList>
            <consortium name="EnsemblMetazoa"/>
        </authorList>
    </citation>
    <scope>IDENTIFICATION</scope>
</reference>
<evidence type="ECO:0000256" key="1">
    <source>
        <dbReference type="ARBA" id="ARBA00007905"/>
    </source>
</evidence>
<proteinExistence type="inferred from homology"/>
<dbReference type="SUPFAM" id="SSF51430">
    <property type="entry name" value="NAD(P)-linked oxidoreductase"/>
    <property type="match status" value="1"/>
</dbReference>
<protein>
    <recommendedName>
        <fullName evidence="7">NADP-dependent oxidoreductase domain-containing protein</fullName>
    </recommendedName>
</protein>
<dbReference type="InterPro" id="IPR023210">
    <property type="entry name" value="NADP_OxRdtase_dom"/>
</dbReference>
<evidence type="ECO:0000256" key="5">
    <source>
        <dbReference type="PIRSR" id="PIRSR000097-2"/>
    </source>
</evidence>
<organism evidence="8 9">
    <name type="scientific">Tetranychus urticae</name>
    <name type="common">Two-spotted spider mite</name>
    <dbReference type="NCBI Taxonomy" id="32264"/>
    <lineage>
        <taxon>Eukaryota</taxon>
        <taxon>Metazoa</taxon>
        <taxon>Ecdysozoa</taxon>
        <taxon>Arthropoda</taxon>
        <taxon>Chelicerata</taxon>
        <taxon>Arachnida</taxon>
        <taxon>Acari</taxon>
        <taxon>Acariformes</taxon>
        <taxon>Trombidiformes</taxon>
        <taxon>Prostigmata</taxon>
        <taxon>Eleutherengona</taxon>
        <taxon>Raphignathae</taxon>
        <taxon>Tetranychoidea</taxon>
        <taxon>Tetranychidae</taxon>
        <taxon>Tetranychus</taxon>
    </lineage>
</organism>
<dbReference type="InterPro" id="IPR036812">
    <property type="entry name" value="NAD(P)_OxRdtase_dom_sf"/>
</dbReference>
<dbReference type="InterPro" id="IPR018170">
    <property type="entry name" value="Aldo/ket_reductase_CS"/>
</dbReference>
<dbReference type="PANTHER" id="PTHR11732">
    <property type="entry name" value="ALDO/KETO REDUCTASE"/>
    <property type="match status" value="1"/>
</dbReference>
<dbReference type="Gene3D" id="3.20.20.100">
    <property type="entry name" value="NADP-dependent oxidoreductase domain"/>
    <property type="match status" value="1"/>
</dbReference>
<evidence type="ECO:0000313" key="9">
    <source>
        <dbReference type="Proteomes" id="UP000015104"/>
    </source>
</evidence>
<accession>T1JW93</accession>
<dbReference type="HOGENOM" id="CLU_023205_0_0_1"/>
<dbReference type="PROSITE" id="PS00063">
    <property type="entry name" value="ALDOKETO_REDUCTASE_3"/>
    <property type="match status" value="1"/>
</dbReference>
<dbReference type="PIRSF" id="PIRSF000097">
    <property type="entry name" value="AKR"/>
    <property type="match status" value="1"/>
</dbReference>
<evidence type="ECO:0000256" key="4">
    <source>
        <dbReference type="PIRSR" id="PIRSR000097-1"/>
    </source>
</evidence>
<feature type="domain" description="NADP-dependent oxidoreductase" evidence="7">
    <location>
        <begin position="15"/>
        <end position="276"/>
    </location>
</feature>
<dbReference type="STRING" id="32264.T1JW93"/>
<evidence type="ECO:0000256" key="6">
    <source>
        <dbReference type="PIRSR" id="PIRSR000097-3"/>
    </source>
</evidence>
<dbReference type="GO" id="GO:0016491">
    <property type="term" value="F:oxidoreductase activity"/>
    <property type="evidence" value="ECO:0007669"/>
    <property type="project" value="UniProtKB-KW"/>
</dbReference>
<feature type="site" description="Lowers pKa of active site Tyr" evidence="6">
    <location>
        <position position="77"/>
    </location>
</feature>
<dbReference type="EMBL" id="CAEY01000807">
    <property type="status" value="NOT_ANNOTATED_CDS"/>
    <property type="molecule type" value="Genomic_DNA"/>
</dbReference>
<reference evidence="9" key="1">
    <citation type="submission" date="2011-08" db="EMBL/GenBank/DDBJ databases">
        <authorList>
            <person name="Rombauts S."/>
        </authorList>
    </citation>
    <scope>NUCLEOTIDE SEQUENCE</scope>
    <source>
        <strain evidence="9">London</strain>
    </source>
</reference>